<protein>
    <recommendedName>
        <fullName evidence="5">Ubiquitin-like protease family profile domain-containing protein</fullName>
    </recommendedName>
</protein>
<feature type="region of interest" description="Disordered" evidence="4">
    <location>
        <begin position="463"/>
        <end position="641"/>
    </location>
</feature>
<feature type="non-terminal residue" evidence="6">
    <location>
        <position position="641"/>
    </location>
</feature>
<name>A0A7J5Z543_DISMA</name>
<comment type="caution">
    <text evidence="6">The sequence shown here is derived from an EMBL/GenBank/DDBJ whole genome shotgun (WGS) entry which is preliminary data.</text>
</comment>
<dbReference type="OrthoDB" id="413122at2759"/>
<dbReference type="InterPro" id="IPR038765">
    <property type="entry name" value="Papain-like_cys_pep_sf"/>
</dbReference>
<comment type="similarity">
    <text evidence="1">Belongs to the peptidase C48 family.</text>
</comment>
<dbReference type="SUPFAM" id="SSF57903">
    <property type="entry name" value="FYVE/PHD zinc finger"/>
    <property type="match status" value="1"/>
</dbReference>
<dbReference type="SUPFAM" id="SSF54001">
    <property type="entry name" value="Cysteine proteinases"/>
    <property type="match status" value="1"/>
</dbReference>
<dbReference type="Pfam" id="PF02902">
    <property type="entry name" value="Peptidase_C48"/>
    <property type="match status" value="1"/>
</dbReference>
<keyword evidence="7" id="KW-1185">Reference proteome</keyword>
<dbReference type="AlphaFoldDB" id="A0A7J5Z543"/>
<dbReference type="Proteomes" id="UP000518266">
    <property type="component" value="Unassembled WGS sequence"/>
</dbReference>
<reference evidence="6 7" key="1">
    <citation type="submission" date="2020-03" db="EMBL/GenBank/DDBJ databases">
        <title>Dissostichus mawsoni Genome sequencing and assembly.</title>
        <authorList>
            <person name="Park H."/>
        </authorList>
    </citation>
    <scope>NUCLEOTIDE SEQUENCE [LARGE SCALE GENOMIC DNA]</scope>
    <source>
        <strain evidence="6">DM0001</strain>
        <tissue evidence="6">Muscle</tissue>
    </source>
</reference>
<evidence type="ECO:0000256" key="3">
    <source>
        <dbReference type="ARBA" id="ARBA00022801"/>
    </source>
</evidence>
<feature type="compositionally biased region" description="Basic residues" evidence="4">
    <location>
        <begin position="629"/>
        <end position="641"/>
    </location>
</feature>
<keyword evidence="2" id="KW-0645">Protease</keyword>
<gene>
    <name evidence="6" type="ORF">F7725_023483</name>
</gene>
<dbReference type="InterPro" id="IPR011011">
    <property type="entry name" value="Znf_FYVE_PHD"/>
</dbReference>
<sequence length="641" mass="73148">MLICDGSTVLMQSMAYHFCGVSLQELLSSTFCPWLVCGLAYSWNYTEDNKTQGIMEKSQWDLKKIRFQRRRLTRLDDFVHTYKVTLSALLREYGDSLRRGKKTHRVDMERWKQRKQNRRGVYVTPINKPFVFRQHKKNLMQNTKTAKAPAPLQKQVPGSKRQGKTRSIFIHIKMTEHAEDDAQGADRVVEKKDTEVVVSVVPTQIRGNSFTIRHSDMRTLRPHQWLTGEIIECLFHIHAHKCELGTRIYILNHYTAGVILFGEREEVRRHTLSKIHFDSYGAIVSFVHVDGIHWTFLYINAEESTVYLADPARNSAEQAESDNAAKKFRDYFKMRRTCCSKTDWVDIKWKGGVMKHPVQQDGNSCGVVVCMMAKEVMEVFPKTPTMAFGTTKKEMAHQRKVLAMEILTASVFDKEVNCAMCAGIKPPGSVPHHTHTDWIQCDSCFRWCHTQCLHMDQKSLEEAQVGDWDPDQASLHRTPTKRRSTGPRPSVAHRTPTKRRSIGPRPSVAPQDPDQAWLHRTPTKRGSTGPRPSVAPQDPDQAWLHRTPTKRRSTGPRPSVAPQDPDQASLHRTRPSDPDQASLHRTPTKRGSIGPRPSVAPQDPDQASLHRTPTKRRSTGPDQASLHRTPTKRRSTGPRPS</sequence>
<dbReference type="InterPro" id="IPR003653">
    <property type="entry name" value="Peptidase_C48_C"/>
</dbReference>
<proteinExistence type="inferred from homology"/>
<dbReference type="Gene3D" id="3.40.395.10">
    <property type="entry name" value="Adenoviral Proteinase, Chain A"/>
    <property type="match status" value="1"/>
</dbReference>
<dbReference type="PROSITE" id="PS50600">
    <property type="entry name" value="ULP_PROTEASE"/>
    <property type="match status" value="1"/>
</dbReference>
<organism evidence="6 7">
    <name type="scientific">Dissostichus mawsoni</name>
    <name type="common">Antarctic cod</name>
    <dbReference type="NCBI Taxonomy" id="36200"/>
    <lineage>
        <taxon>Eukaryota</taxon>
        <taxon>Metazoa</taxon>
        <taxon>Chordata</taxon>
        <taxon>Craniata</taxon>
        <taxon>Vertebrata</taxon>
        <taxon>Euteleostomi</taxon>
        <taxon>Actinopterygii</taxon>
        <taxon>Neopterygii</taxon>
        <taxon>Teleostei</taxon>
        <taxon>Neoteleostei</taxon>
        <taxon>Acanthomorphata</taxon>
        <taxon>Eupercaria</taxon>
        <taxon>Perciformes</taxon>
        <taxon>Notothenioidei</taxon>
        <taxon>Nototheniidae</taxon>
        <taxon>Dissostichus</taxon>
    </lineage>
</organism>
<accession>A0A7J5Z543</accession>
<dbReference type="EMBL" id="JAAKFY010000007">
    <property type="protein sequence ID" value="KAF3855428.1"/>
    <property type="molecule type" value="Genomic_DNA"/>
</dbReference>
<evidence type="ECO:0000313" key="6">
    <source>
        <dbReference type="EMBL" id="KAF3855428.1"/>
    </source>
</evidence>
<dbReference type="InterPro" id="IPR013083">
    <property type="entry name" value="Znf_RING/FYVE/PHD"/>
</dbReference>
<evidence type="ECO:0000259" key="5">
    <source>
        <dbReference type="PROSITE" id="PS50600"/>
    </source>
</evidence>
<evidence type="ECO:0000256" key="1">
    <source>
        <dbReference type="ARBA" id="ARBA00005234"/>
    </source>
</evidence>
<dbReference type="Gene3D" id="3.30.40.10">
    <property type="entry name" value="Zinc/RING finger domain, C3HC4 (zinc finger)"/>
    <property type="match status" value="1"/>
</dbReference>
<evidence type="ECO:0000256" key="2">
    <source>
        <dbReference type="ARBA" id="ARBA00022670"/>
    </source>
</evidence>
<evidence type="ECO:0000313" key="7">
    <source>
        <dbReference type="Proteomes" id="UP000518266"/>
    </source>
</evidence>
<keyword evidence="3" id="KW-0378">Hydrolase</keyword>
<feature type="domain" description="Ubiquitin-like protease family profile" evidence="5">
    <location>
        <begin position="210"/>
        <end position="376"/>
    </location>
</feature>
<dbReference type="GO" id="GO:0006508">
    <property type="term" value="P:proteolysis"/>
    <property type="evidence" value="ECO:0007669"/>
    <property type="project" value="UniProtKB-KW"/>
</dbReference>
<dbReference type="GO" id="GO:0008234">
    <property type="term" value="F:cysteine-type peptidase activity"/>
    <property type="evidence" value="ECO:0007669"/>
    <property type="project" value="InterPro"/>
</dbReference>
<evidence type="ECO:0000256" key="4">
    <source>
        <dbReference type="SAM" id="MobiDB-lite"/>
    </source>
</evidence>